<evidence type="ECO:0000313" key="2">
    <source>
        <dbReference type="EMBL" id="CDM80980.1"/>
    </source>
</evidence>
<sequence length="180" mass="19911">MVDQSVIRLGWVGIDPPIPPYQSSIKQRYGSIFSNAADASSASTSTSKRRPSLASSSPPSMPHPAAASFLVKMEFCEQCFYFLREQSFCFVVTNNVATGKQHIGYGLVRDFLVEYKLCRMSPMFLLQSPDTTYLMSLSRRCAMRKACWTAGNTPLSPPSASLPMRLALPDSDARSWPLPT</sequence>
<name>A0A077RPS3_WHEAT</name>
<dbReference type="HOGENOM" id="CLU_1498903_0_0_1"/>
<gene>
    <name evidence="2" type="ORF">TRAES_3BF056800070CFD_c1</name>
</gene>
<accession>A0A077RPS3</accession>
<proteinExistence type="predicted"/>
<reference evidence="2" key="1">
    <citation type="journal article" date="2014" name="Science">
        <title>Structural and functional partitioning of bread wheat chromosome 3B.</title>
        <authorList>
            <person name="Choulet F."/>
            <person name="Alberti A."/>
            <person name="Theil S."/>
            <person name="Glover N."/>
            <person name="Barbe V."/>
            <person name="Daron J."/>
            <person name="Pingault L."/>
            <person name="Sourdille P."/>
            <person name="Couloux A."/>
            <person name="Paux E."/>
            <person name="Leroy P."/>
            <person name="Mangenot S."/>
            <person name="Guilhot N."/>
            <person name="Le Gouis J."/>
            <person name="Balfourier F."/>
            <person name="Alaux M."/>
            <person name="Jamilloux V."/>
            <person name="Poulain J."/>
            <person name="Durand C."/>
            <person name="Bellec A."/>
            <person name="Gaspin C."/>
            <person name="Safar J."/>
            <person name="Dolezel J."/>
            <person name="Rogers J."/>
            <person name="Vandepoele K."/>
            <person name="Aury J.M."/>
            <person name="Mayer K."/>
            <person name="Berges H."/>
            <person name="Quesneville H."/>
            <person name="Wincker P."/>
            <person name="Feuillet C."/>
        </authorList>
    </citation>
    <scope>NUCLEOTIDE SEQUENCE</scope>
</reference>
<evidence type="ECO:0000256" key="1">
    <source>
        <dbReference type="SAM" id="MobiDB-lite"/>
    </source>
</evidence>
<feature type="region of interest" description="Disordered" evidence="1">
    <location>
        <begin position="40"/>
        <end position="61"/>
    </location>
</feature>
<dbReference type="EMBL" id="HG670306">
    <property type="protein sequence ID" value="CDM80980.1"/>
    <property type="molecule type" value="Genomic_DNA"/>
</dbReference>
<dbReference type="AlphaFoldDB" id="A0A077RPS3"/>
<protein>
    <submittedName>
        <fullName evidence="2">Uncharacterized protein</fullName>
    </submittedName>
</protein>
<organism evidence="2">
    <name type="scientific">Triticum aestivum</name>
    <name type="common">Wheat</name>
    <dbReference type="NCBI Taxonomy" id="4565"/>
    <lineage>
        <taxon>Eukaryota</taxon>
        <taxon>Viridiplantae</taxon>
        <taxon>Streptophyta</taxon>
        <taxon>Embryophyta</taxon>
        <taxon>Tracheophyta</taxon>
        <taxon>Spermatophyta</taxon>
        <taxon>Magnoliopsida</taxon>
        <taxon>Liliopsida</taxon>
        <taxon>Poales</taxon>
        <taxon>Poaceae</taxon>
        <taxon>BOP clade</taxon>
        <taxon>Pooideae</taxon>
        <taxon>Triticodae</taxon>
        <taxon>Triticeae</taxon>
        <taxon>Triticinae</taxon>
        <taxon>Triticum</taxon>
    </lineage>
</organism>